<dbReference type="CDD" id="cd00090">
    <property type="entry name" value="HTH_ARSR"/>
    <property type="match status" value="1"/>
</dbReference>
<protein>
    <submittedName>
        <fullName evidence="1">Winged helix-turn-helix domain-containing protein</fullName>
    </submittedName>
</protein>
<dbReference type="SUPFAM" id="SSF46785">
    <property type="entry name" value="Winged helix' DNA-binding domain"/>
    <property type="match status" value="1"/>
</dbReference>
<dbReference type="Proteomes" id="UP001057998">
    <property type="component" value="Chromosome 2"/>
</dbReference>
<dbReference type="Pfam" id="PF12840">
    <property type="entry name" value="HTH_20"/>
    <property type="match status" value="1"/>
</dbReference>
<proteinExistence type="predicted"/>
<dbReference type="Gene3D" id="1.10.10.10">
    <property type="entry name" value="Winged helix-like DNA-binding domain superfamily/Winged helix DNA-binding domain"/>
    <property type="match status" value="1"/>
</dbReference>
<dbReference type="InterPro" id="IPR036388">
    <property type="entry name" value="WH-like_DNA-bd_sf"/>
</dbReference>
<accession>A0ABY5GN43</accession>
<gene>
    <name evidence="1" type="ORF">NNL38_16530</name>
</gene>
<dbReference type="RefSeq" id="WP_255391535.1">
    <property type="nucleotide sequence ID" value="NZ_CP101509.1"/>
</dbReference>
<dbReference type="EMBL" id="CP101509">
    <property type="protein sequence ID" value="UTV30191.1"/>
    <property type="molecule type" value="Genomic_DNA"/>
</dbReference>
<dbReference type="InterPro" id="IPR036390">
    <property type="entry name" value="WH_DNA-bd_sf"/>
</dbReference>
<dbReference type="InterPro" id="IPR011991">
    <property type="entry name" value="ArsR-like_HTH"/>
</dbReference>
<evidence type="ECO:0000313" key="1">
    <source>
        <dbReference type="EMBL" id="UTV30191.1"/>
    </source>
</evidence>
<sequence length="132" mass="15212">MSTVERIVSALREKPLTRPELSKHIVDVTPRTLLYHLNHLEKHGFVEKRKVGNQRHYRYHLVKKDGLLIRCQCCQQERPSWVVDNGLCRYCSNVQGTGEANKKRTSPLAKEDACSIAYQRLLRGQKIGITNS</sequence>
<organism evidence="1 2">
    <name type="scientific">Photobacterium atrarenae</name>
    <dbReference type="NCBI Taxonomy" id="865757"/>
    <lineage>
        <taxon>Bacteria</taxon>
        <taxon>Pseudomonadati</taxon>
        <taxon>Pseudomonadota</taxon>
        <taxon>Gammaproteobacteria</taxon>
        <taxon>Vibrionales</taxon>
        <taxon>Vibrionaceae</taxon>
        <taxon>Photobacterium</taxon>
    </lineage>
</organism>
<name>A0ABY5GN43_9GAMM</name>
<keyword evidence="2" id="KW-1185">Reference proteome</keyword>
<evidence type="ECO:0000313" key="2">
    <source>
        <dbReference type="Proteomes" id="UP001057998"/>
    </source>
</evidence>
<reference evidence="1" key="1">
    <citation type="submission" date="2022-07" db="EMBL/GenBank/DDBJ databases">
        <title>Genome sequencing of Photobacterium atrarenae GJH2-4.</title>
        <authorList>
            <person name="Park S.-J."/>
        </authorList>
    </citation>
    <scope>NUCLEOTIDE SEQUENCE</scope>
    <source>
        <strain evidence="1">GJH2-4</strain>
    </source>
</reference>